<dbReference type="PANTHER" id="PTHR34293">
    <property type="entry name" value="HTH-TYPE TRANSCRIPTIONAL REGULATOR TRMBL2"/>
    <property type="match status" value="1"/>
</dbReference>
<name>A0A1F5S1K2_9BACT</name>
<accession>A0A1F5S1K2</accession>
<sequence length="250" mass="28256">MLDKELQKLGLSDKEAKVYLSSLELGPSPVQVIAQKAGVNRATTYVMIESLIGRGLMSSFEKGKKRFFTAESPDQLMTLLKKEEAEVGTKIKQLGDMIPELKMIFSNADEKPKVRFFEGIDGLEAIREDALNSKCESLEEIVSLDEYYKIFPPGDNDFRHTFLKRIGSIPIKVLYTSKSGPILKQKEGVIERRYISQDKFSFSTEIVIYGNKISISVCRGKIIGVIIENKNISDSLRAIFNLVWKVAEKY</sequence>
<gene>
    <name evidence="2" type="ORF">A2257_04280</name>
</gene>
<protein>
    <recommendedName>
        <fullName evidence="1">Transcription regulator TrmB N-terminal domain-containing protein</fullName>
    </recommendedName>
</protein>
<dbReference type="Proteomes" id="UP000177407">
    <property type="component" value="Unassembled WGS sequence"/>
</dbReference>
<reference evidence="2 3" key="1">
    <citation type="journal article" date="2016" name="Nat. Commun.">
        <title>Thousands of microbial genomes shed light on interconnected biogeochemical processes in an aquifer system.</title>
        <authorList>
            <person name="Anantharaman K."/>
            <person name="Brown C.T."/>
            <person name="Hug L.A."/>
            <person name="Sharon I."/>
            <person name="Castelle C.J."/>
            <person name="Probst A.J."/>
            <person name="Thomas B.C."/>
            <person name="Singh A."/>
            <person name="Wilkins M.J."/>
            <person name="Karaoz U."/>
            <person name="Brodie E.L."/>
            <person name="Williams K.H."/>
            <person name="Hubbard S.S."/>
            <person name="Banfield J.F."/>
        </authorList>
    </citation>
    <scope>NUCLEOTIDE SEQUENCE [LARGE SCALE GENOMIC DNA]</scope>
</reference>
<evidence type="ECO:0000313" key="2">
    <source>
        <dbReference type="EMBL" id="OGF20544.1"/>
    </source>
</evidence>
<dbReference type="Pfam" id="PF01978">
    <property type="entry name" value="TrmB"/>
    <property type="match status" value="1"/>
</dbReference>
<dbReference type="InterPro" id="IPR002831">
    <property type="entry name" value="Tscrpt_reg_TrmB_N"/>
</dbReference>
<dbReference type="InterPro" id="IPR051797">
    <property type="entry name" value="TrmB-like"/>
</dbReference>
<evidence type="ECO:0000313" key="3">
    <source>
        <dbReference type="Proteomes" id="UP000177407"/>
    </source>
</evidence>
<feature type="domain" description="Transcription regulator TrmB N-terminal" evidence="1">
    <location>
        <begin position="6"/>
        <end position="70"/>
    </location>
</feature>
<dbReference type="AlphaFoldDB" id="A0A1F5S1K2"/>
<dbReference type="PANTHER" id="PTHR34293:SF1">
    <property type="entry name" value="HTH-TYPE TRANSCRIPTIONAL REGULATOR TRMBL2"/>
    <property type="match status" value="1"/>
</dbReference>
<organism evidence="2 3">
    <name type="scientific">Candidatus Falkowbacteria bacterium RIFOXYA2_FULL_38_12</name>
    <dbReference type="NCBI Taxonomy" id="1797993"/>
    <lineage>
        <taxon>Bacteria</taxon>
        <taxon>Candidatus Falkowiibacteriota</taxon>
    </lineage>
</organism>
<dbReference type="Gene3D" id="1.10.10.10">
    <property type="entry name" value="Winged helix-like DNA-binding domain superfamily/Winged helix DNA-binding domain"/>
    <property type="match status" value="1"/>
</dbReference>
<evidence type="ECO:0000259" key="1">
    <source>
        <dbReference type="Pfam" id="PF01978"/>
    </source>
</evidence>
<comment type="caution">
    <text evidence="2">The sequence shown here is derived from an EMBL/GenBank/DDBJ whole genome shotgun (WGS) entry which is preliminary data.</text>
</comment>
<dbReference type="EMBL" id="MFGA01000023">
    <property type="protein sequence ID" value="OGF20544.1"/>
    <property type="molecule type" value="Genomic_DNA"/>
</dbReference>
<proteinExistence type="predicted"/>
<dbReference type="InterPro" id="IPR036388">
    <property type="entry name" value="WH-like_DNA-bd_sf"/>
</dbReference>